<gene>
    <name evidence="1" type="ordered locus">Dtpsy_0617</name>
</gene>
<proteinExistence type="predicted"/>
<keyword evidence="2" id="KW-1185">Reference proteome</keyword>
<protein>
    <submittedName>
        <fullName evidence="1">MerR family transcriptional regulator</fullName>
    </submittedName>
</protein>
<dbReference type="RefSeq" id="WP_011804091.1">
    <property type="nucleotide sequence ID" value="NC_011992.1"/>
</dbReference>
<reference evidence="1 2" key="1">
    <citation type="journal article" date="2010" name="J. Bacteriol.">
        <title>Completed genome sequence of the anaerobic iron-oxidizing bacterium Acidovorax ebreus strain TPSY.</title>
        <authorList>
            <person name="Byrne-Bailey K.G."/>
            <person name="Weber K.A."/>
            <person name="Chair A.H."/>
            <person name="Bose S."/>
            <person name="Knox T."/>
            <person name="Spanbauer T.L."/>
            <person name="Chertkov O."/>
            <person name="Coates J.D."/>
        </authorList>
    </citation>
    <scope>NUCLEOTIDE SEQUENCE [LARGE SCALE GENOMIC DNA]</scope>
    <source>
        <strain evidence="1 2">TPSY</strain>
    </source>
</reference>
<dbReference type="EMBL" id="CP001392">
    <property type="protein sequence ID" value="ACM32097.1"/>
    <property type="molecule type" value="Genomic_DNA"/>
</dbReference>
<evidence type="ECO:0000313" key="1">
    <source>
        <dbReference type="EMBL" id="ACM32097.1"/>
    </source>
</evidence>
<dbReference type="AlphaFoldDB" id="A0A9J9UA95"/>
<sequence>MPTPPFVDHALAELLDEQPRLTLEDLARTCCMGPDWVVERLEAGLLQGEQAGGHWRFSSASVVRARRLARLESTFDADPELAALTADLIEEVTALRQRLRELQTRLGLPAAMP</sequence>
<dbReference type="KEGG" id="dia:Dtpsy_0617"/>
<dbReference type="Pfam" id="PF13591">
    <property type="entry name" value="MerR_2"/>
    <property type="match status" value="1"/>
</dbReference>
<organism evidence="1 2">
    <name type="scientific">Acidovorax ebreus (strain TPSY)</name>
    <name type="common">Diaphorobacter sp. (strain TPSY)</name>
    <dbReference type="NCBI Taxonomy" id="535289"/>
    <lineage>
        <taxon>Bacteria</taxon>
        <taxon>Pseudomonadati</taxon>
        <taxon>Pseudomonadota</taxon>
        <taxon>Betaproteobacteria</taxon>
        <taxon>Burkholderiales</taxon>
        <taxon>Comamonadaceae</taxon>
        <taxon>Diaphorobacter</taxon>
    </lineage>
</organism>
<accession>A0A9J9UA95</accession>
<dbReference type="Gene3D" id="1.10.1660.10">
    <property type="match status" value="1"/>
</dbReference>
<dbReference type="Proteomes" id="UP000000450">
    <property type="component" value="Chromosome"/>
</dbReference>
<evidence type="ECO:0000313" key="2">
    <source>
        <dbReference type="Proteomes" id="UP000000450"/>
    </source>
</evidence>
<dbReference type="GeneID" id="84682861"/>
<name>A0A9J9UA95_ACIET</name>